<keyword evidence="2" id="KW-0472">Membrane</keyword>
<evidence type="ECO:0000256" key="2">
    <source>
        <dbReference type="SAM" id="Phobius"/>
    </source>
</evidence>
<name>A0A1G2NF23_9BACT</name>
<feature type="transmembrane region" description="Helical" evidence="2">
    <location>
        <begin position="29"/>
        <end position="51"/>
    </location>
</feature>
<keyword evidence="2" id="KW-1133">Transmembrane helix</keyword>
<organism evidence="3 4">
    <name type="scientific">Candidatus Taylorbacteria bacterium RIFCSPLOWO2_01_FULL_48_100</name>
    <dbReference type="NCBI Taxonomy" id="1802322"/>
    <lineage>
        <taxon>Bacteria</taxon>
        <taxon>Candidatus Tayloriibacteriota</taxon>
    </lineage>
</organism>
<evidence type="ECO:0000256" key="1">
    <source>
        <dbReference type="SAM" id="MobiDB-lite"/>
    </source>
</evidence>
<evidence type="ECO:0008006" key="5">
    <source>
        <dbReference type="Google" id="ProtNLM"/>
    </source>
</evidence>
<reference evidence="3 4" key="1">
    <citation type="journal article" date="2016" name="Nat. Commun.">
        <title>Thousands of microbial genomes shed light on interconnected biogeochemical processes in an aquifer system.</title>
        <authorList>
            <person name="Anantharaman K."/>
            <person name="Brown C.T."/>
            <person name="Hug L.A."/>
            <person name="Sharon I."/>
            <person name="Castelle C.J."/>
            <person name="Probst A.J."/>
            <person name="Thomas B.C."/>
            <person name="Singh A."/>
            <person name="Wilkins M.J."/>
            <person name="Karaoz U."/>
            <person name="Brodie E.L."/>
            <person name="Williams K.H."/>
            <person name="Hubbard S.S."/>
            <person name="Banfield J.F."/>
        </authorList>
    </citation>
    <scope>NUCLEOTIDE SEQUENCE [LARGE SCALE GENOMIC DNA]</scope>
</reference>
<sequence>MDFQLPQTFISRKTVPVQTAQARHARTNVFFLLCAVVFAVSLLAAGGAFAYQKILAARLTKMNNDLVAARAAFEPAFIEELRRMDVRLETAKTVLAGHRAISPLFSLLEKETLATVRFNKFSFSEDPNEGGVRLALVGEAAGFNSIALQSDVFAKNGSFLNPVFSDFDVDKSGIVHFSFAATVAPEFVLYRSHIASQKQPSTQSAGVGAAPATTPVASTTTSTTPATSAPTSEPPSVGDVEFGDDILF</sequence>
<dbReference type="Proteomes" id="UP000177797">
    <property type="component" value="Unassembled WGS sequence"/>
</dbReference>
<evidence type="ECO:0000313" key="3">
    <source>
        <dbReference type="EMBL" id="OHA34664.1"/>
    </source>
</evidence>
<gene>
    <name evidence="3" type="ORF">A2938_00245</name>
</gene>
<evidence type="ECO:0000313" key="4">
    <source>
        <dbReference type="Proteomes" id="UP000177797"/>
    </source>
</evidence>
<dbReference type="EMBL" id="MHSA01000010">
    <property type="protein sequence ID" value="OHA34664.1"/>
    <property type="molecule type" value="Genomic_DNA"/>
</dbReference>
<protein>
    <recommendedName>
        <fullName evidence="5">PilN domain-containing protein</fullName>
    </recommendedName>
</protein>
<dbReference type="AlphaFoldDB" id="A0A1G2NF23"/>
<keyword evidence="2" id="KW-0812">Transmembrane</keyword>
<proteinExistence type="predicted"/>
<comment type="caution">
    <text evidence="3">The sequence shown here is derived from an EMBL/GenBank/DDBJ whole genome shotgun (WGS) entry which is preliminary data.</text>
</comment>
<accession>A0A1G2NF23</accession>
<feature type="region of interest" description="Disordered" evidence="1">
    <location>
        <begin position="200"/>
        <end position="248"/>
    </location>
</feature>
<feature type="compositionally biased region" description="Low complexity" evidence="1">
    <location>
        <begin position="204"/>
        <end position="236"/>
    </location>
</feature>